<keyword evidence="1" id="KW-1133">Transmembrane helix</keyword>
<keyword evidence="3" id="KW-1185">Reference proteome</keyword>
<proteinExistence type="predicted"/>
<organism evidence="2 3">
    <name type="scientific">Trifolium subterraneum</name>
    <name type="common">Subterranean clover</name>
    <dbReference type="NCBI Taxonomy" id="3900"/>
    <lineage>
        <taxon>Eukaryota</taxon>
        <taxon>Viridiplantae</taxon>
        <taxon>Streptophyta</taxon>
        <taxon>Embryophyta</taxon>
        <taxon>Tracheophyta</taxon>
        <taxon>Spermatophyta</taxon>
        <taxon>Magnoliopsida</taxon>
        <taxon>eudicotyledons</taxon>
        <taxon>Gunneridae</taxon>
        <taxon>Pentapetalae</taxon>
        <taxon>rosids</taxon>
        <taxon>fabids</taxon>
        <taxon>Fabales</taxon>
        <taxon>Fabaceae</taxon>
        <taxon>Papilionoideae</taxon>
        <taxon>50 kb inversion clade</taxon>
        <taxon>NPAAA clade</taxon>
        <taxon>Hologalegina</taxon>
        <taxon>IRL clade</taxon>
        <taxon>Trifolieae</taxon>
        <taxon>Trifolium</taxon>
    </lineage>
</organism>
<name>A0A2Z6NLR3_TRISU</name>
<evidence type="ECO:0008006" key="4">
    <source>
        <dbReference type="Google" id="ProtNLM"/>
    </source>
</evidence>
<reference evidence="3" key="1">
    <citation type="journal article" date="2017" name="Front. Plant Sci.">
        <title>Climate Clever Clovers: New Paradigm to Reduce the Environmental Footprint of Ruminants by Breeding Low Methanogenic Forages Utilizing Haplotype Variation.</title>
        <authorList>
            <person name="Kaur P."/>
            <person name="Appels R."/>
            <person name="Bayer P.E."/>
            <person name="Keeble-Gagnere G."/>
            <person name="Wang J."/>
            <person name="Hirakawa H."/>
            <person name="Shirasawa K."/>
            <person name="Vercoe P."/>
            <person name="Stefanova K."/>
            <person name="Durmic Z."/>
            <person name="Nichols P."/>
            <person name="Revell C."/>
            <person name="Isobe S.N."/>
            <person name="Edwards D."/>
            <person name="Erskine W."/>
        </authorList>
    </citation>
    <scope>NUCLEOTIDE SEQUENCE [LARGE SCALE GENOMIC DNA]</scope>
    <source>
        <strain evidence="3">cv. Daliak</strain>
    </source>
</reference>
<dbReference type="Proteomes" id="UP000242715">
    <property type="component" value="Unassembled WGS sequence"/>
</dbReference>
<keyword evidence="1" id="KW-0472">Membrane</keyword>
<dbReference type="AlphaFoldDB" id="A0A2Z6NLR3"/>
<accession>A0A2Z6NLR3</accession>
<gene>
    <name evidence="2" type="ORF">TSUD_84400</name>
</gene>
<evidence type="ECO:0000313" key="3">
    <source>
        <dbReference type="Proteomes" id="UP000242715"/>
    </source>
</evidence>
<evidence type="ECO:0000256" key="1">
    <source>
        <dbReference type="SAM" id="Phobius"/>
    </source>
</evidence>
<feature type="transmembrane region" description="Helical" evidence="1">
    <location>
        <begin position="25"/>
        <end position="46"/>
    </location>
</feature>
<protein>
    <recommendedName>
        <fullName evidence="4">Transmembrane protein</fullName>
    </recommendedName>
</protein>
<dbReference type="EMBL" id="DF974115">
    <property type="protein sequence ID" value="GAU45324.1"/>
    <property type="molecule type" value="Genomic_DNA"/>
</dbReference>
<feature type="transmembrane region" description="Helical" evidence="1">
    <location>
        <begin position="67"/>
        <end position="91"/>
    </location>
</feature>
<evidence type="ECO:0000313" key="2">
    <source>
        <dbReference type="EMBL" id="GAU45324.1"/>
    </source>
</evidence>
<sequence length="97" mass="10814">MVRLDSIGSGGGGTDFAASAMDTEILFLLLFVLSRFSSLMRMMMVVMERWSRVDEGDCDYMKFEVVVWRRLSGTVTTTLLFFFGFVCLSASSPGLES</sequence>
<keyword evidence="1" id="KW-0812">Transmembrane</keyword>